<organism evidence="1 2">
    <name type="scientific">Streptomyces alanosinicus</name>
    <dbReference type="NCBI Taxonomy" id="68171"/>
    <lineage>
        <taxon>Bacteria</taxon>
        <taxon>Bacillati</taxon>
        <taxon>Actinomycetota</taxon>
        <taxon>Actinomycetes</taxon>
        <taxon>Kitasatosporales</taxon>
        <taxon>Streptomycetaceae</taxon>
        <taxon>Streptomyces</taxon>
    </lineage>
</organism>
<dbReference type="RefSeq" id="WP_189957544.1">
    <property type="nucleotide sequence ID" value="NZ_BMVG01000026.1"/>
</dbReference>
<name>A0A918YPV0_9ACTN</name>
<keyword evidence="2" id="KW-1185">Reference proteome</keyword>
<evidence type="ECO:0000313" key="1">
    <source>
        <dbReference type="EMBL" id="GHE10961.1"/>
    </source>
</evidence>
<gene>
    <name evidence="1" type="ORF">GCM10010339_68860</name>
</gene>
<dbReference type="Proteomes" id="UP000655443">
    <property type="component" value="Unassembled WGS sequence"/>
</dbReference>
<reference evidence="1" key="1">
    <citation type="journal article" date="2014" name="Int. J. Syst. Evol. Microbiol.">
        <title>Complete genome sequence of Corynebacterium casei LMG S-19264T (=DSM 44701T), isolated from a smear-ripened cheese.</title>
        <authorList>
            <consortium name="US DOE Joint Genome Institute (JGI-PGF)"/>
            <person name="Walter F."/>
            <person name="Albersmeier A."/>
            <person name="Kalinowski J."/>
            <person name="Ruckert C."/>
        </authorList>
    </citation>
    <scope>NUCLEOTIDE SEQUENCE</scope>
    <source>
        <strain evidence="1">JCM 4714</strain>
    </source>
</reference>
<evidence type="ECO:0008006" key="3">
    <source>
        <dbReference type="Google" id="ProtNLM"/>
    </source>
</evidence>
<accession>A0A918YPV0</accession>
<dbReference type="EMBL" id="BMVG01000026">
    <property type="protein sequence ID" value="GHE10961.1"/>
    <property type="molecule type" value="Genomic_DNA"/>
</dbReference>
<reference evidence="1" key="2">
    <citation type="submission" date="2020-09" db="EMBL/GenBank/DDBJ databases">
        <authorList>
            <person name="Sun Q."/>
            <person name="Ohkuma M."/>
        </authorList>
    </citation>
    <scope>NUCLEOTIDE SEQUENCE</scope>
    <source>
        <strain evidence="1">JCM 4714</strain>
    </source>
</reference>
<dbReference type="AlphaFoldDB" id="A0A918YPV0"/>
<comment type="caution">
    <text evidence="1">The sequence shown here is derived from an EMBL/GenBank/DDBJ whole genome shotgun (WGS) entry which is preliminary data.</text>
</comment>
<proteinExistence type="predicted"/>
<evidence type="ECO:0000313" key="2">
    <source>
        <dbReference type="Proteomes" id="UP000655443"/>
    </source>
</evidence>
<sequence length="160" mass="16648">MTGIEVAAGYFIMWAVRKARRVADAADTEVDRALDAGMERVHDLISSKIGAEPAVQQLTAATQAGNGVPDDETRQGIEAAIKEAAGEDAEFAARLEQAVRELQKAEKTTGRGPTATHGVAVGGDLTIHPDAFKSDNGSVSAFLIGEVNLGNPTNPGSGQH</sequence>
<protein>
    <recommendedName>
        <fullName evidence="3">Chromosome partitioning protein</fullName>
    </recommendedName>
</protein>